<keyword evidence="2" id="KW-0378">Hydrolase</keyword>
<sequence length="420" mass="46199">MSRPGSVSVSVDQLRPGVVCSHSIDDEGGILLLGSGTRITEQVIAGLVDRDVKTIDIHPSDLAAMTGGKVGGPRPVRKNGREVGFSGVWEENISLKELLVDRFEEPFNEKRTEVLQRGLLGAKARFDQLERMIVDREIHSIDSIATISDAYARAILDDYDQTVGVMGAAEAEHDISRRSVQMAVLGMAIGAELGFDGPTTLEIGLAGLLHDVGLLVMDPKFRDPSNSMSPAERWEYEKHPLVAKECLENLRDIPVSVQLAIQQVHEQYDGSGFPRALRGPRIHIYARILNVVDAYLHLISPASNRCGILPHDALGLMLHHAGRGIFDPKVIRAFLKTETMFPLGSLVELQSGAPATVIRRKSDDYAKPVLVNQDGERLDQTDPENTILRPLASCNLPQMRIPISQMPSIQWNLAENRLLV</sequence>
<dbReference type="EC" id="3.1.4.52" evidence="2"/>
<reference evidence="2 3" key="1">
    <citation type="submission" date="2019-02" db="EMBL/GenBank/DDBJ databases">
        <title>Deep-cultivation of Planctomycetes and their phenomic and genomic characterization uncovers novel biology.</title>
        <authorList>
            <person name="Wiegand S."/>
            <person name="Jogler M."/>
            <person name="Boedeker C."/>
            <person name="Pinto D."/>
            <person name="Vollmers J."/>
            <person name="Rivas-Marin E."/>
            <person name="Kohn T."/>
            <person name="Peeters S.H."/>
            <person name="Heuer A."/>
            <person name="Rast P."/>
            <person name="Oberbeckmann S."/>
            <person name="Bunk B."/>
            <person name="Jeske O."/>
            <person name="Meyerdierks A."/>
            <person name="Storesund J.E."/>
            <person name="Kallscheuer N."/>
            <person name="Luecker S."/>
            <person name="Lage O.M."/>
            <person name="Pohl T."/>
            <person name="Merkel B.J."/>
            <person name="Hornburger P."/>
            <person name="Mueller R.-W."/>
            <person name="Bruemmer F."/>
            <person name="Labrenz M."/>
            <person name="Spormann A.M."/>
            <person name="Op Den Camp H."/>
            <person name="Overmann J."/>
            <person name="Amann R."/>
            <person name="Jetten M.S.M."/>
            <person name="Mascher T."/>
            <person name="Medema M.H."/>
            <person name="Devos D.P."/>
            <person name="Kaster A.-K."/>
            <person name="Ovreas L."/>
            <person name="Rohde M."/>
            <person name="Galperin M.Y."/>
            <person name="Jogler C."/>
        </authorList>
    </citation>
    <scope>NUCLEOTIDE SEQUENCE [LARGE SCALE GENOMIC DNA]</scope>
    <source>
        <strain evidence="2 3">CA13</strain>
    </source>
</reference>
<protein>
    <submittedName>
        <fullName evidence="2">Cyclic di-GMP phosphodiesterase response regulator RpfG</fullName>
        <ecNumber evidence="2">3.1.4.52</ecNumber>
    </submittedName>
</protein>
<dbReference type="Pfam" id="PF13487">
    <property type="entry name" value="HD_5"/>
    <property type="match status" value="1"/>
</dbReference>
<accession>A0A5C5YN15</accession>
<name>A0A5C5YN15_9BACT</name>
<dbReference type="PROSITE" id="PS51832">
    <property type="entry name" value="HD_GYP"/>
    <property type="match status" value="1"/>
</dbReference>
<dbReference type="PANTHER" id="PTHR43155:SF2">
    <property type="entry name" value="CYCLIC DI-GMP PHOSPHODIESTERASE PA4108"/>
    <property type="match status" value="1"/>
</dbReference>
<dbReference type="RefSeq" id="WP_419195194.1">
    <property type="nucleotide sequence ID" value="NZ_SJPJ01000002.1"/>
</dbReference>
<dbReference type="SUPFAM" id="SSF109604">
    <property type="entry name" value="HD-domain/PDEase-like"/>
    <property type="match status" value="1"/>
</dbReference>
<dbReference type="InterPro" id="IPR037522">
    <property type="entry name" value="HD_GYP_dom"/>
</dbReference>
<organism evidence="2 3">
    <name type="scientific">Novipirellula herctigrandis</name>
    <dbReference type="NCBI Taxonomy" id="2527986"/>
    <lineage>
        <taxon>Bacteria</taxon>
        <taxon>Pseudomonadati</taxon>
        <taxon>Planctomycetota</taxon>
        <taxon>Planctomycetia</taxon>
        <taxon>Pirellulales</taxon>
        <taxon>Pirellulaceae</taxon>
        <taxon>Novipirellula</taxon>
    </lineage>
</organism>
<comment type="caution">
    <text evidence="2">The sequence shown here is derived from an EMBL/GenBank/DDBJ whole genome shotgun (WGS) entry which is preliminary data.</text>
</comment>
<feature type="domain" description="HD-GYP" evidence="1">
    <location>
        <begin position="149"/>
        <end position="350"/>
    </location>
</feature>
<dbReference type="Proteomes" id="UP000315010">
    <property type="component" value="Unassembled WGS sequence"/>
</dbReference>
<dbReference type="InterPro" id="IPR003607">
    <property type="entry name" value="HD/PDEase_dom"/>
</dbReference>
<keyword evidence="3" id="KW-1185">Reference proteome</keyword>
<dbReference type="GO" id="GO:0071111">
    <property type="term" value="F:cyclic-guanylate-specific phosphodiesterase activity"/>
    <property type="evidence" value="ECO:0007669"/>
    <property type="project" value="UniProtKB-EC"/>
</dbReference>
<dbReference type="EMBL" id="SJPJ01000002">
    <property type="protein sequence ID" value="TWT76188.1"/>
    <property type="molecule type" value="Genomic_DNA"/>
</dbReference>
<evidence type="ECO:0000313" key="2">
    <source>
        <dbReference type="EMBL" id="TWT76188.1"/>
    </source>
</evidence>
<dbReference type="PANTHER" id="PTHR43155">
    <property type="entry name" value="CYCLIC DI-GMP PHOSPHODIESTERASE PA4108-RELATED"/>
    <property type="match status" value="1"/>
</dbReference>
<dbReference type="Gene3D" id="1.10.3210.10">
    <property type="entry name" value="Hypothetical protein af1432"/>
    <property type="match status" value="1"/>
</dbReference>
<proteinExistence type="predicted"/>
<dbReference type="CDD" id="cd00077">
    <property type="entry name" value="HDc"/>
    <property type="match status" value="1"/>
</dbReference>
<evidence type="ECO:0000259" key="1">
    <source>
        <dbReference type="PROSITE" id="PS51832"/>
    </source>
</evidence>
<gene>
    <name evidence="2" type="primary">rpfG_3</name>
    <name evidence="2" type="ORF">CA13_66790</name>
</gene>
<evidence type="ECO:0000313" key="3">
    <source>
        <dbReference type="Proteomes" id="UP000315010"/>
    </source>
</evidence>
<dbReference type="AlphaFoldDB" id="A0A5C5YN15"/>